<dbReference type="EMBL" id="RAWE01000055">
    <property type="protein sequence ID" value="RKH02378.1"/>
    <property type="molecule type" value="Genomic_DNA"/>
</dbReference>
<proteinExistence type="predicted"/>
<dbReference type="RefSeq" id="WP_120603619.1">
    <property type="nucleotide sequence ID" value="NZ_JABFJX010000130.1"/>
</dbReference>
<dbReference type="Pfam" id="PF07791">
    <property type="entry name" value="Imm11"/>
    <property type="match status" value="1"/>
</dbReference>
<organism evidence="2 3">
    <name type="scientific">Corallococcus carmarthensis</name>
    <dbReference type="NCBI Taxonomy" id="2316728"/>
    <lineage>
        <taxon>Bacteria</taxon>
        <taxon>Pseudomonadati</taxon>
        <taxon>Myxococcota</taxon>
        <taxon>Myxococcia</taxon>
        <taxon>Myxococcales</taxon>
        <taxon>Cystobacterineae</taxon>
        <taxon>Myxococcaceae</taxon>
        <taxon>Corallococcus</taxon>
    </lineage>
</organism>
<name>A0A3A8K252_9BACT</name>
<comment type="caution">
    <text evidence="2">The sequence shown here is derived from an EMBL/GenBank/DDBJ whole genome shotgun (WGS) entry which is preliminary data.</text>
</comment>
<accession>A0A3A8K252</accession>
<reference evidence="3" key="1">
    <citation type="submission" date="2018-09" db="EMBL/GenBank/DDBJ databases">
        <authorList>
            <person name="Livingstone P.G."/>
            <person name="Whitworth D.E."/>
        </authorList>
    </citation>
    <scope>NUCLEOTIDE SEQUENCE [LARGE SCALE GENOMIC DNA]</scope>
    <source>
        <strain evidence="3">CA043D</strain>
    </source>
</reference>
<gene>
    <name evidence="2" type="ORF">D7X32_17105</name>
</gene>
<feature type="domain" description="Immunity MXAN-0049 protein" evidence="1">
    <location>
        <begin position="77"/>
        <end position="191"/>
    </location>
</feature>
<dbReference type="InterPro" id="IPR012433">
    <property type="entry name" value="Imm11"/>
</dbReference>
<protein>
    <recommendedName>
        <fullName evidence="1">Immunity MXAN-0049 protein domain-containing protein</fullName>
    </recommendedName>
</protein>
<dbReference type="AlphaFoldDB" id="A0A3A8K252"/>
<dbReference type="Proteomes" id="UP000268313">
    <property type="component" value="Unassembled WGS sequence"/>
</dbReference>
<evidence type="ECO:0000313" key="3">
    <source>
        <dbReference type="Proteomes" id="UP000268313"/>
    </source>
</evidence>
<keyword evidence="3" id="KW-1185">Reference proteome</keyword>
<evidence type="ECO:0000313" key="2">
    <source>
        <dbReference type="EMBL" id="RKH02378.1"/>
    </source>
</evidence>
<dbReference type="OrthoDB" id="5509251at2"/>
<sequence>MTARYFRLSEDVYAPGRWYLGDFVDEGAVEVEDPWMFSAGKPIQSPGHLRVPIDEPGKPLDYSEAGIGSTPILHVKLATVFAELAPDDVQLFAVDIQGHPEQFSMLVATRLIRCIDDKASREVEYWDPIKHKQPEKAGQYASVVGMRIDPSKVGNARVFRTWGWKIALIVSEDLKTALERTGATGMRFTEV</sequence>
<evidence type="ECO:0000259" key="1">
    <source>
        <dbReference type="Pfam" id="PF07791"/>
    </source>
</evidence>